<organism evidence="2 3">
    <name type="scientific">Amycolatopsis panacis</name>
    <dbReference type="NCBI Taxonomy" id="2340917"/>
    <lineage>
        <taxon>Bacteria</taxon>
        <taxon>Bacillati</taxon>
        <taxon>Actinomycetota</taxon>
        <taxon>Actinomycetes</taxon>
        <taxon>Pseudonocardiales</taxon>
        <taxon>Pseudonocardiaceae</taxon>
        <taxon>Amycolatopsis</taxon>
    </lineage>
</organism>
<keyword evidence="1" id="KW-1133">Transmembrane helix</keyword>
<protein>
    <submittedName>
        <fullName evidence="2">Uncharacterized protein</fullName>
    </submittedName>
</protein>
<keyword evidence="3" id="KW-1185">Reference proteome</keyword>
<dbReference type="AlphaFoldDB" id="A0A419I7X7"/>
<evidence type="ECO:0000256" key="1">
    <source>
        <dbReference type="SAM" id="Phobius"/>
    </source>
</evidence>
<evidence type="ECO:0000313" key="2">
    <source>
        <dbReference type="EMBL" id="RJQ88166.1"/>
    </source>
</evidence>
<reference evidence="2 3" key="1">
    <citation type="submission" date="2018-09" db="EMBL/GenBank/DDBJ databases">
        <title>YIM PH 21725 draft genome.</title>
        <authorList>
            <person name="Miao C."/>
        </authorList>
    </citation>
    <scope>NUCLEOTIDE SEQUENCE [LARGE SCALE GENOMIC DNA]</scope>
    <source>
        <strain evidence="3">YIM PH21725</strain>
    </source>
</reference>
<keyword evidence="1" id="KW-0812">Transmembrane</keyword>
<keyword evidence="1" id="KW-0472">Membrane</keyword>
<name>A0A419I7X7_9PSEU</name>
<sequence>MPSPASEFGPSAIRHMLSIRSQRLFSMSTFLLAKSSSSVAKVCVQSACAPVLLSVSLMVLCRILMLSPKKRIPSPSSPLGALTVVFCTVTLLPWISIPGAFGPSIV</sequence>
<feature type="transmembrane region" description="Helical" evidence="1">
    <location>
        <begin position="50"/>
        <end position="67"/>
    </location>
</feature>
<evidence type="ECO:0000313" key="3">
    <source>
        <dbReference type="Proteomes" id="UP000285112"/>
    </source>
</evidence>
<dbReference type="Proteomes" id="UP000285112">
    <property type="component" value="Unassembled WGS sequence"/>
</dbReference>
<comment type="caution">
    <text evidence="2">The sequence shown here is derived from an EMBL/GenBank/DDBJ whole genome shotgun (WGS) entry which is preliminary data.</text>
</comment>
<dbReference type="EMBL" id="QZFV01000065">
    <property type="protein sequence ID" value="RJQ88166.1"/>
    <property type="molecule type" value="Genomic_DNA"/>
</dbReference>
<accession>A0A419I7X7</accession>
<proteinExistence type="predicted"/>
<feature type="transmembrane region" description="Helical" evidence="1">
    <location>
        <begin position="79"/>
        <end position="101"/>
    </location>
</feature>
<gene>
    <name evidence="2" type="ORF">D5S19_07565</name>
</gene>